<organism evidence="6 7">
    <name type="scientific">Fomitopsis schrenkii</name>
    <name type="common">Brown rot fungus</name>
    <dbReference type="NCBI Taxonomy" id="2126942"/>
    <lineage>
        <taxon>Eukaryota</taxon>
        <taxon>Fungi</taxon>
        <taxon>Dikarya</taxon>
        <taxon>Basidiomycota</taxon>
        <taxon>Agaricomycotina</taxon>
        <taxon>Agaricomycetes</taxon>
        <taxon>Polyporales</taxon>
        <taxon>Fomitopsis</taxon>
    </lineage>
</organism>
<protein>
    <recommendedName>
        <fullName evidence="5">Peptidase A1 domain-containing protein</fullName>
    </recommendedName>
</protein>
<dbReference type="InterPro" id="IPR034164">
    <property type="entry name" value="Pepsin-like_dom"/>
</dbReference>
<comment type="similarity">
    <text evidence="1">Belongs to the peptidase A1 family.</text>
</comment>
<dbReference type="InParanoid" id="S8FQQ6"/>
<feature type="compositionally biased region" description="Low complexity" evidence="2">
    <location>
        <begin position="472"/>
        <end position="654"/>
    </location>
</feature>
<dbReference type="EMBL" id="KE504147">
    <property type="protein sequence ID" value="EPT00625.1"/>
    <property type="molecule type" value="Genomic_DNA"/>
</dbReference>
<evidence type="ECO:0000259" key="5">
    <source>
        <dbReference type="PROSITE" id="PS51767"/>
    </source>
</evidence>
<accession>S8FQQ6</accession>
<name>S8FQQ6_FOMSC</name>
<dbReference type="PRINTS" id="PR00792">
    <property type="entry name" value="PEPSIN"/>
</dbReference>
<dbReference type="PROSITE" id="PS51767">
    <property type="entry name" value="PEPTIDASE_A1"/>
    <property type="match status" value="1"/>
</dbReference>
<dbReference type="Proteomes" id="UP000015241">
    <property type="component" value="Unassembled WGS sequence"/>
</dbReference>
<dbReference type="eggNOG" id="ENOG502QPZF">
    <property type="taxonomic scope" value="Eukaryota"/>
</dbReference>
<feature type="chain" id="PRO_5004551272" description="Peptidase A1 domain-containing protein" evidence="4">
    <location>
        <begin position="19"/>
        <end position="775"/>
    </location>
</feature>
<feature type="transmembrane region" description="Helical" evidence="3">
    <location>
        <begin position="706"/>
        <end position="734"/>
    </location>
</feature>
<evidence type="ECO:0000313" key="7">
    <source>
        <dbReference type="Proteomes" id="UP000015241"/>
    </source>
</evidence>
<dbReference type="OrthoDB" id="771136at2759"/>
<dbReference type="PANTHER" id="PTHR47966:SF51">
    <property type="entry name" value="BETA-SITE APP-CLEAVING ENZYME, ISOFORM A-RELATED"/>
    <property type="match status" value="1"/>
</dbReference>
<feature type="compositionally biased region" description="Polar residues" evidence="2">
    <location>
        <begin position="457"/>
        <end position="470"/>
    </location>
</feature>
<feature type="signal peptide" evidence="4">
    <location>
        <begin position="1"/>
        <end position="18"/>
    </location>
</feature>
<dbReference type="Pfam" id="PF00026">
    <property type="entry name" value="Asp"/>
    <property type="match status" value="1"/>
</dbReference>
<dbReference type="InterPro" id="IPR021109">
    <property type="entry name" value="Peptidase_aspartic_dom_sf"/>
</dbReference>
<dbReference type="STRING" id="743788.S8FQQ6"/>
<dbReference type="HOGENOM" id="CLU_013253_8_2_1"/>
<keyword evidence="3" id="KW-0472">Membrane</keyword>
<evidence type="ECO:0000256" key="4">
    <source>
        <dbReference type="SAM" id="SignalP"/>
    </source>
</evidence>
<keyword evidence="3" id="KW-1133">Transmembrane helix</keyword>
<sequence length="775" mass="80223">MNTFFFGLFASLCGLTNALYIPVPVHHDAQVSSRGTGVHTPAIRLVGAFRQRSDDNVNNGSVVNFQDTVYAANMTIGGQEVLIQLDTGSSDLWVSPVTGGIEFTNSTDLQADQAYGIGHITGSVQFANVQLGDHIVPNQAFLNVTNATDFDTIFSNGVRGILGLAFDAGSTVKSTINQSWGEDSTAGETFLTNLYQQNMSKPFFTMQLGRTGDPSYTTEGAFTIGEYLPDYETVSNMPKLERFPNNGTGHAPRWSTIMSGMTINSQPFQFDPSGVSGTPEGSVVVVLDSGYTYPPIPKNAVDAIYAGIDGAYYDTVNNLWIVPCNKAANVVFQFGEMSVPIHPLDLTTFAQINGTQVCVNTFRASSFAANGQFDLVLGDAFLKNVYASFNFGDLSAEAVPYMQLMPTTDIDAATQQFNTVRGAMYAKAAASAAASSASASAASAYAALATPCSSGVATTTPLSSDATPTSGADVSSPTDASSADPSSDSSTDPSATATSDVSDATSTDASSTDASATETSDASAATPTDSSTDSSADATATSTDASADPTATSTDSSEDPSATSTDSSEDPSATSTDSSSDASATSTDSSSDASATATDSSSDASATASATDSADGSAPTSSDGSSSGDDSSSTGSLPIGGSDDGSSSDDGTGSIQVFPGHLSGGDKQHITSVNARHEGEYVQRFRRSYREPTKTVHDCLTPLIEYYGALLFALVAGTFIVSLSLCVITVVLAFRNRSRAQARKRAAYLVLEANAAAEADPEAAYTATYHYTDDY</sequence>
<dbReference type="GO" id="GO:0004190">
    <property type="term" value="F:aspartic-type endopeptidase activity"/>
    <property type="evidence" value="ECO:0007669"/>
    <property type="project" value="InterPro"/>
</dbReference>
<gene>
    <name evidence="6" type="ORF">FOMPIDRAFT_1023614</name>
</gene>
<dbReference type="AlphaFoldDB" id="S8FQQ6"/>
<proteinExistence type="inferred from homology"/>
<dbReference type="CDD" id="cd05471">
    <property type="entry name" value="pepsin_like"/>
    <property type="match status" value="1"/>
</dbReference>
<keyword evidence="7" id="KW-1185">Reference proteome</keyword>
<dbReference type="GO" id="GO:0006508">
    <property type="term" value="P:proteolysis"/>
    <property type="evidence" value="ECO:0007669"/>
    <property type="project" value="InterPro"/>
</dbReference>
<evidence type="ECO:0000256" key="1">
    <source>
        <dbReference type="ARBA" id="ARBA00007447"/>
    </source>
</evidence>
<keyword evidence="4" id="KW-0732">Signal</keyword>
<evidence type="ECO:0000256" key="3">
    <source>
        <dbReference type="SAM" id="Phobius"/>
    </source>
</evidence>
<keyword evidence="3" id="KW-0812">Transmembrane</keyword>
<dbReference type="PANTHER" id="PTHR47966">
    <property type="entry name" value="BETA-SITE APP-CLEAVING ENZYME, ISOFORM A-RELATED"/>
    <property type="match status" value="1"/>
</dbReference>
<dbReference type="SUPFAM" id="SSF50630">
    <property type="entry name" value="Acid proteases"/>
    <property type="match status" value="1"/>
</dbReference>
<feature type="domain" description="Peptidase A1" evidence="5">
    <location>
        <begin position="70"/>
        <end position="402"/>
    </location>
</feature>
<feature type="region of interest" description="Disordered" evidence="2">
    <location>
        <begin position="457"/>
        <end position="668"/>
    </location>
</feature>
<dbReference type="Gene3D" id="2.40.70.10">
    <property type="entry name" value="Acid Proteases"/>
    <property type="match status" value="2"/>
</dbReference>
<evidence type="ECO:0000256" key="2">
    <source>
        <dbReference type="SAM" id="MobiDB-lite"/>
    </source>
</evidence>
<dbReference type="InterPro" id="IPR001461">
    <property type="entry name" value="Aspartic_peptidase_A1"/>
</dbReference>
<evidence type="ECO:0000313" key="6">
    <source>
        <dbReference type="EMBL" id="EPT00625.1"/>
    </source>
</evidence>
<reference evidence="6 7" key="1">
    <citation type="journal article" date="2012" name="Science">
        <title>The Paleozoic origin of enzymatic lignin decomposition reconstructed from 31 fungal genomes.</title>
        <authorList>
            <person name="Floudas D."/>
            <person name="Binder M."/>
            <person name="Riley R."/>
            <person name="Barry K."/>
            <person name="Blanchette R.A."/>
            <person name="Henrissat B."/>
            <person name="Martinez A.T."/>
            <person name="Otillar R."/>
            <person name="Spatafora J.W."/>
            <person name="Yadav J.S."/>
            <person name="Aerts A."/>
            <person name="Benoit I."/>
            <person name="Boyd A."/>
            <person name="Carlson A."/>
            <person name="Copeland A."/>
            <person name="Coutinho P.M."/>
            <person name="de Vries R.P."/>
            <person name="Ferreira P."/>
            <person name="Findley K."/>
            <person name="Foster B."/>
            <person name="Gaskell J."/>
            <person name="Glotzer D."/>
            <person name="Gorecki P."/>
            <person name="Heitman J."/>
            <person name="Hesse C."/>
            <person name="Hori C."/>
            <person name="Igarashi K."/>
            <person name="Jurgens J.A."/>
            <person name="Kallen N."/>
            <person name="Kersten P."/>
            <person name="Kohler A."/>
            <person name="Kuees U."/>
            <person name="Kumar T.K.A."/>
            <person name="Kuo A."/>
            <person name="LaButti K."/>
            <person name="Larrondo L.F."/>
            <person name="Lindquist E."/>
            <person name="Ling A."/>
            <person name="Lombard V."/>
            <person name="Lucas S."/>
            <person name="Lundell T."/>
            <person name="Martin R."/>
            <person name="McLaughlin D.J."/>
            <person name="Morgenstern I."/>
            <person name="Morin E."/>
            <person name="Murat C."/>
            <person name="Nagy L.G."/>
            <person name="Nolan M."/>
            <person name="Ohm R.A."/>
            <person name="Patyshakuliyeva A."/>
            <person name="Rokas A."/>
            <person name="Ruiz-Duenas F.J."/>
            <person name="Sabat G."/>
            <person name="Salamov A."/>
            <person name="Samejima M."/>
            <person name="Schmutz J."/>
            <person name="Slot J.C."/>
            <person name="St John F."/>
            <person name="Stenlid J."/>
            <person name="Sun H."/>
            <person name="Sun S."/>
            <person name="Syed K."/>
            <person name="Tsang A."/>
            <person name="Wiebenga A."/>
            <person name="Young D."/>
            <person name="Pisabarro A."/>
            <person name="Eastwood D.C."/>
            <person name="Martin F."/>
            <person name="Cullen D."/>
            <person name="Grigoriev I.V."/>
            <person name="Hibbett D.S."/>
        </authorList>
    </citation>
    <scope>NUCLEOTIDE SEQUENCE</scope>
    <source>
        <strain evidence="7">FP-58527</strain>
    </source>
</reference>
<dbReference type="InterPro" id="IPR033121">
    <property type="entry name" value="PEPTIDASE_A1"/>
</dbReference>